<keyword evidence="3" id="KW-1185">Reference proteome</keyword>
<dbReference type="AlphaFoldDB" id="A0A9P1CFZ5"/>
<accession>A0A9P1CFZ5</accession>
<sequence length="114" mass="12542">MGTVCCVEDSGTDSVGTSKIDMDEREAASPVNGSSDMLQQLKGHWMRKEDKMSLGAIAGNSMVWEAAYKHKPSPLWEVSGNKIKMSLGGEEHTGTVLLKQSEITWEDGEVWVRK</sequence>
<dbReference type="Proteomes" id="UP001152797">
    <property type="component" value="Unassembled WGS sequence"/>
</dbReference>
<evidence type="ECO:0000313" key="1">
    <source>
        <dbReference type="EMBL" id="CAI3990885.1"/>
    </source>
</evidence>
<comment type="caution">
    <text evidence="1">The sequence shown here is derived from an EMBL/GenBank/DDBJ whole genome shotgun (WGS) entry which is preliminary data.</text>
</comment>
<dbReference type="EMBL" id="CAMXCT030001524">
    <property type="protein sequence ID" value="CAL4778197.1"/>
    <property type="molecule type" value="Genomic_DNA"/>
</dbReference>
<gene>
    <name evidence="1" type="ORF">C1SCF055_LOCUS17835</name>
</gene>
<evidence type="ECO:0000313" key="3">
    <source>
        <dbReference type="Proteomes" id="UP001152797"/>
    </source>
</evidence>
<dbReference type="EMBL" id="CAMXCT010001524">
    <property type="protein sequence ID" value="CAI3990885.1"/>
    <property type="molecule type" value="Genomic_DNA"/>
</dbReference>
<reference evidence="1" key="1">
    <citation type="submission" date="2022-10" db="EMBL/GenBank/DDBJ databases">
        <authorList>
            <person name="Chen Y."/>
            <person name="Dougan E. K."/>
            <person name="Chan C."/>
            <person name="Rhodes N."/>
            <person name="Thang M."/>
        </authorList>
    </citation>
    <scope>NUCLEOTIDE SEQUENCE</scope>
</reference>
<name>A0A9P1CFZ5_9DINO</name>
<reference evidence="2" key="2">
    <citation type="submission" date="2024-04" db="EMBL/GenBank/DDBJ databases">
        <authorList>
            <person name="Chen Y."/>
            <person name="Shah S."/>
            <person name="Dougan E. K."/>
            <person name="Thang M."/>
            <person name="Chan C."/>
        </authorList>
    </citation>
    <scope>NUCLEOTIDE SEQUENCE [LARGE SCALE GENOMIC DNA]</scope>
</reference>
<dbReference type="EMBL" id="CAMXCT020001524">
    <property type="protein sequence ID" value="CAL1144260.1"/>
    <property type="molecule type" value="Genomic_DNA"/>
</dbReference>
<dbReference type="OrthoDB" id="448084at2759"/>
<organism evidence="1">
    <name type="scientific">Cladocopium goreaui</name>
    <dbReference type="NCBI Taxonomy" id="2562237"/>
    <lineage>
        <taxon>Eukaryota</taxon>
        <taxon>Sar</taxon>
        <taxon>Alveolata</taxon>
        <taxon>Dinophyceae</taxon>
        <taxon>Suessiales</taxon>
        <taxon>Symbiodiniaceae</taxon>
        <taxon>Cladocopium</taxon>
    </lineage>
</organism>
<evidence type="ECO:0000313" key="2">
    <source>
        <dbReference type="EMBL" id="CAL1144260.1"/>
    </source>
</evidence>
<protein>
    <submittedName>
        <fullName evidence="1">Uncharacterized protein</fullName>
    </submittedName>
</protein>
<proteinExistence type="predicted"/>